<dbReference type="PANTHER" id="PTHR38698">
    <property type="entry name" value="EXPRESSED PROTEIN"/>
    <property type="match status" value="1"/>
</dbReference>
<comment type="caution">
    <text evidence="2">The sequence shown here is derived from an EMBL/GenBank/DDBJ whole genome shotgun (WGS) entry which is preliminary data.</text>
</comment>
<feature type="compositionally biased region" description="Acidic residues" evidence="1">
    <location>
        <begin position="210"/>
        <end position="242"/>
    </location>
</feature>
<feature type="compositionally biased region" description="Polar residues" evidence="1">
    <location>
        <begin position="167"/>
        <end position="179"/>
    </location>
</feature>
<dbReference type="PANTHER" id="PTHR38698:SF1">
    <property type="entry name" value="FUNGAL PROTEIN"/>
    <property type="match status" value="1"/>
</dbReference>
<evidence type="ECO:0000313" key="2">
    <source>
        <dbReference type="EMBL" id="KAH7138438.1"/>
    </source>
</evidence>
<feature type="compositionally biased region" description="Basic and acidic residues" evidence="1">
    <location>
        <begin position="1"/>
        <end position="40"/>
    </location>
</feature>
<feature type="compositionally biased region" description="Low complexity" evidence="1">
    <location>
        <begin position="91"/>
        <end position="108"/>
    </location>
</feature>
<dbReference type="AlphaFoldDB" id="A0A9P9IWP2"/>
<dbReference type="Pfam" id="PF17104">
    <property type="entry name" value="YBL010C_LAA2"/>
    <property type="match status" value="1"/>
</dbReference>
<dbReference type="Proteomes" id="UP000700596">
    <property type="component" value="Unassembled WGS sequence"/>
</dbReference>
<accession>A0A9P9IWP2</accession>
<feature type="compositionally biased region" description="Basic and acidic residues" evidence="1">
    <location>
        <begin position="376"/>
        <end position="399"/>
    </location>
</feature>
<keyword evidence="3" id="KW-1185">Reference proteome</keyword>
<reference evidence="2" key="1">
    <citation type="journal article" date="2021" name="Nat. Commun.">
        <title>Genetic determinants of endophytism in the Arabidopsis root mycobiome.</title>
        <authorList>
            <person name="Mesny F."/>
            <person name="Miyauchi S."/>
            <person name="Thiergart T."/>
            <person name="Pickel B."/>
            <person name="Atanasova L."/>
            <person name="Karlsson M."/>
            <person name="Huettel B."/>
            <person name="Barry K.W."/>
            <person name="Haridas S."/>
            <person name="Chen C."/>
            <person name="Bauer D."/>
            <person name="Andreopoulos W."/>
            <person name="Pangilinan J."/>
            <person name="LaButti K."/>
            <person name="Riley R."/>
            <person name="Lipzen A."/>
            <person name="Clum A."/>
            <person name="Drula E."/>
            <person name="Henrissat B."/>
            <person name="Kohler A."/>
            <person name="Grigoriev I.V."/>
            <person name="Martin F.M."/>
            <person name="Hacquard S."/>
        </authorList>
    </citation>
    <scope>NUCLEOTIDE SEQUENCE</scope>
    <source>
        <strain evidence="2">MPI-CAGE-CH-0243</strain>
    </source>
</reference>
<name>A0A9P9IWP2_9PLEO</name>
<feature type="region of interest" description="Disordered" evidence="1">
    <location>
        <begin position="373"/>
        <end position="427"/>
    </location>
</feature>
<dbReference type="OrthoDB" id="5378975at2759"/>
<feature type="compositionally biased region" description="Pro residues" evidence="1">
    <location>
        <begin position="257"/>
        <end position="266"/>
    </location>
</feature>
<gene>
    <name evidence="2" type="ORF">B0J11DRAFT_15536</name>
</gene>
<evidence type="ECO:0000256" key="1">
    <source>
        <dbReference type="SAM" id="MobiDB-lite"/>
    </source>
</evidence>
<protein>
    <submittedName>
        <fullName evidence="2">Uncharacterized protein</fullName>
    </submittedName>
</protein>
<feature type="region of interest" description="Disordered" evidence="1">
    <location>
        <begin position="1"/>
        <end position="266"/>
    </location>
</feature>
<organism evidence="2 3">
    <name type="scientific">Dendryphion nanum</name>
    <dbReference type="NCBI Taxonomy" id="256645"/>
    <lineage>
        <taxon>Eukaryota</taxon>
        <taxon>Fungi</taxon>
        <taxon>Dikarya</taxon>
        <taxon>Ascomycota</taxon>
        <taxon>Pezizomycotina</taxon>
        <taxon>Dothideomycetes</taxon>
        <taxon>Pleosporomycetidae</taxon>
        <taxon>Pleosporales</taxon>
        <taxon>Torulaceae</taxon>
        <taxon>Dendryphion</taxon>
    </lineage>
</organism>
<feature type="compositionally biased region" description="Acidic residues" evidence="1">
    <location>
        <begin position="186"/>
        <end position="196"/>
    </location>
</feature>
<dbReference type="EMBL" id="JAGMWT010000001">
    <property type="protein sequence ID" value="KAH7138438.1"/>
    <property type="molecule type" value="Genomic_DNA"/>
</dbReference>
<dbReference type="InterPro" id="IPR031355">
    <property type="entry name" value="YBL010C/LAA2-like"/>
</dbReference>
<proteinExistence type="predicted"/>
<sequence>MVDELAPPRKSIELEDSGTKDIDSSSDEHFSDASEGRDARAAQGERSNAVSPIPITRVERVDDEPAYGEVPGTDAYKKRVQDAVPDEVEVVPDGSRSRSTSRVSASDRPLTPGGTPIPKTIVEKIDPDQPSYGDVPGTDAHKLRLADAEPDIIVKAPEPPQKKTGEGSPTASIDRSPLNSEHEGDADGAEEADEAGLEPPALLNETTNDGIEEDDGDFGDDFDDFEEGGDGDDDFGDFDDGFQGEAQTETSFDNPPHLAPIPAPSLGPPVLDFEELTSLEEVVGATQAYIDEIFPSIKEVPSIATDAATPRSIFLSDRSVSLWSQLVAPPPLQPPDWVRSRIRRLFLVSLGVPVDLDEILPASKQKKLILPSIHIPGEKSPRPSADERNGALGRVKRENASSASIESSASKTERKRKGPAPPPHLDLSAATMLCSTTDAALGNFTDEELQAHVKRLGELRERANEVFGYWQKRMESALGDKEAFESVIENLVAHAKSLR</sequence>
<evidence type="ECO:0000313" key="3">
    <source>
        <dbReference type="Proteomes" id="UP000700596"/>
    </source>
</evidence>
<feature type="compositionally biased region" description="Low complexity" evidence="1">
    <location>
        <begin position="400"/>
        <end position="410"/>
    </location>
</feature>